<sequence length="90" mass="10007">MARRGESRLVQGMPVLGWLGGASLASSIGVYDHWIAFLLLALIGGKMIVEAVRGGGGWGAVCRREHGNLPRARRRHQHRRARCRRHLCRA</sequence>
<name>A0A0X3BH72_9EURY</name>
<reference evidence="6 7" key="1">
    <citation type="submission" date="2016-01" db="EMBL/GenBank/DDBJ databases">
        <authorList>
            <person name="Manzoor S."/>
        </authorList>
    </citation>
    <scope>NUCLEOTIDE SEQUENCE [LARGE SCALE GENOMIC DNA]</scope>
    <source>
        <strain evidence="6">Methanoculleus sp MAB1</strain>
    </source>
</reference>
<evidence type="ECO:0000256" key="1">
    <source>
        <dbReference type="ARBA" id="ARBA00022475"/>
    </source>
</evidence>
<keyword evidence="1" id="KW-1003">Cell membrane</keyword>
<feature type="transmembrane region" description="Helical" evidence="5">
    <location>
        <begin position="15"/>
        <end position="43"/>
    </location>
</feature>
<dbReference type="Pfam" id="PF02659">
    <property type="entry name" value="Mntp"/>
    <property type="match status" value="1"/>
</dbReference>
<keyword evidence="4 5" id="KW-0472">Membrane</keyword>
<evidence type="ECO:0000256" key="2">
    <source>
        <dbReference type="ARBA" id="ARBA00022692"/>
    </source>
</evidence>
<evidence type="ECO:0000256" key="4">
    <source>
        <dbReference type="ARBA" id="ARBA00023136"/>
    </source>
</evidence>
<protein>
    <submittedName>
        <fullName evidence="6">Uncharacterized protein</fullName>
    </submittedName>
</protein>
<gene>
    <name evidence="6" type="ORF">MMAB1_0290</name>
</gene>
<evidence type="ECO:0000313" key="6">
    <source>
        <dbReference type="EMBL" id="CVK31507.1"/>
    </source>
</evidence>
<dbReference type="Proteomes" id="UP000069850">
    <property type="component" value="Chromosome 1"/>
</dbReference>
<evidence type="ECO:0000256" key="3">
    <source>
        <dbReference type="ARBA" id="ARBA00022989"/>
    </source>
</evidence>
<dbReference type="InterPro" id="IPR003810">
    <property type="entry name" value="Mntp/YtaF"/>
</dbReference>
<keyword evidence="2 5" id="KW-0812">Transmembrane</keyword>
<dbReference type="AlphaFoldDB" id="A0A0X3BH72"/>
<evidence type="ECO:0000313" key="7">
    <source>
        <dbReference type="Proteomes" id="UP000069850"/>
    </source>
</evidence>
<accession>A0A0X3BH72</accession>
<keyword evidence="3 5" id="KW-1133">Transmembrane helix</keyword>
<evidence type="ECO:0000256" key="5">
    <source>
        <dbReference type="SAM" id="Phobius"/>
    </source>
</evidence>
<dbReference type="KEGG" id="mema:MMAB1_0290"/>
<organism evidence="6 7">
    <name type="scientific">Methanoculleus bourgensis</name>
    <dbReference type="NCBI Taxonomy" id="83986"/>
    <lineage>
        <taxon>Archaea</taxon>
        <taxon>Methanobacteriati</taxon>
        <taxon>Methanobacteriota</taxon>
        <taxon>Stenosarchaea group</taxon>
        <taxon>Methanomicrobia</taxon>
        <taxon>Methanomicrobiales</taxon>
        <taxon>Methanomicrobiaceae</taxon>
        <taxon>Methanoculleus</taxon>
    </lineage>
</organism>
<dbReference type="EMBL" id="LT158599">
    <property type="protein sequence ID" value="CVK31507.1"/>
    <property type="molecule type" value="Genomic_DNA"/>
</dbReference>
<proteinExistence type="predicted"/>